<proteinExistence type="predicted"/>
<sequence length="186" mass="20881">YMVVGPAGYAGLVRQEDCRLNVAAAFDADWVRRCGSPEQAVRTHLKWASMPGLPRKIYRGWKGTPYLTRRLSSLGGERLFLVGDAAGYVEPFTGEGMGWALRGALELAPLVQAGVTHWEETLVHRWEEIHQRQIRRSQHICKVVAWGLRRPWIARRALRVFGLIPGLAHPLVIHTSMTSHIRGGNS</sequence>
<accession>A0A382GCL5</accession>
<name>A0A382GCL5_9ZZZZ</name>
<reference evidence="1" key="1">
    <citation type="submission" date="2018-05" db="EMBL/GenBank/DDBJ databases">
        <authorList>
            <person name="Lanie J.A."/>
            <person name="Ng W.-L."/>
            <person name="Kazmierczak K.M."/>
            <person name="Andrzejewski T.M."/>
            <person name="Davidsen T.M."/>
            <person name="Wayne K.J."/>
            <person name="Tettelin H."/>
            <person name="Glass J.I."/>
            <person name="Rusch D."/>
            <person name="Podicherti R."/>
            <person name="Tsui H.-C.T."/>
            <person name="Winkler M.E."/>
        </authorList>
    </citation>
    <scope>NUCLEOTIDE SEQUENCE</scope>
</reference>
<organism evidence="1">
    <name type="scientific">marine metagenome</name>
    <dbReference type="NCBI Taxonomy" id="408172"/>
    <lineage>
        <taxon>unclassified sequences</taxon>
        <taxon>metagenomes</taxon>
        <taxon>ecological metagenomes</taxon>
    </lineage>
</organism>
<dbReference type="AlphaFoldDB" id="A0A382GCL5"/>
<dbReference type="PANTHER" id="PTHR42685">
    <property type="entry name" value="GERANYLGERANYL DIPHOSPHATE REDUCTASE"/>
    <property type="match status" value="1"/>
</dbReference>
<evidence type="ECO:0008006" key="2">
    <source>
        <dbReference type="Google" id="ProtNLM"/>
    </source>
</evidence>
<dbReference type="InterPro" id="IPR036188">
    <property type="entry name" value="FAD/NAD-bd_sf"/>
</dbReference>
<dbReference type="PANTHER" id="PTHR42685:SF22">
    <property type="entry name" value="CONDITIONED MEDIUM FACTOR RECEPTOR 1"/>
    <property type="match status" value="1"/>
</dbReference>
<dbReference type="InterPro" id="IPR050407">
    <property type="entry name" value="Geranylgeranyl_reductase"/>
</dbReference>
<feature type="non-terminal residue" evidence="1">
    <location>
        <position position="1"/>
    </location>
</feature>
<protein>
    <recommendedName>
        <fullName evidence="2">FAD-binding domain-containing protein</fullName>
    </recommendedName>
</protein>
<dbReference type="SUPFAM" id="SSF51905">
    <property type="entry name" value="FAD/NAD(P)-binding domain"/>
    <property type="match status" value="1"/>
</dbReference>
<gene>
    <name evidence="1" type="ORF">METZ01_LOCUS225238</name>
</gene>
<dbReference type="Gene3D" id="3.50.50.60">
    <property type="entry name" value="FAD/NAD(P)-binding domain"/>
    <property type="match status" value="1"/>
</dbReference>
<evidence type="ECO:0000313" key="1">
    <source>
        <dbReference type="EMBL" id="SVB72384.1"/>
    </source>
</evidence>
<dbReference type="EMBL" id="UINC01054543">
    <property type="protein sequence ID" value="SVB72384.1"/>
    <property type="molecule type" value="Genomic_DNA"/>
</dbReference>